<dbReference type="Proteomes" id="UP001237448">
    <property type="component" value="Unassembled WGS sequence"/>
</dbReference>
<dbReference type="GO" id="GO:0008840">
    <property type="term" value="F:4-hydroxy-tetrahydrodipicolinate synthase activity"/>
    <property type="evidence" value="ECO:0007669"/>
    <property type="project" value="UniProtKB-EC"/>
</dbReference>
<dbReference type="PANTHER" id="PTHR42849">
    <property type="entry name" value="N-ACETYLNEURAMINATE LYASE"/>
    <property type="match status" value="1"/>
</dbReference>
<proteinExistence type="inferred from homology"/>
<evidence type="ECO:0000256" key="2">
    <source>
        <dbReference type="PIRNR" id="PIRNR001365"/>
    </source>
</evidence>
<evidence type="ECO:0000256" key="1">
    <source>
        <dbReference type="ARBA" id="ARBA00023239"/>
    </source>
</evidence>
<gene>
    <name evidence="3" type="ORF">J3R73_005684</name>
</gene>
<dbReference type="CDD" id="cd00408">
    <property type="entry name" value="DHDPS-like"/>
    <property type="match status" value="1"/>
</dbReference>
<dbReference type="EC" id="4.3.3.7" evidence="3"/>
<dbReference type="InterPro" id="IPR002220">
    <property type="entry name" value="DapA-like"/>
</dbReference>
<dbReference type="SUPFAM" id="SSF51569">
    <property type="entry name" value="Aldolase"/>
    <property type="match status" value="1"/>
</dbReference>
<accession>A0ABU0FMQ0</accession>
<dbReference type="PANTHER" id="PTHR42849:SF1">
    <property type="entry name" value="N-ACETYLNEURAMINATE LYASE"/>
    <property type="match status" value="1"/>
</dbReference>
<dbReference type="InterPro" id="IPR013785">
    <property type="entry name" value="Aldolase_TIM"/>
</dbReference>
<comment type="similarity">
    <text evidence="2">Belongs to the DapA family.</text>
</comment>
<comment type="caution">
    <text evidence="3">The sequence shown here is derived from an EMBL/GenBank/DDBJ whole genome shotgun (WGS) entry which is preliminary data.</text>
</comment>
<evidence type="ECO:0000313" key="4">
    <source>
        <dbReference type="Proteomes" id="UP001237448"/>
    </source>
</evidence>
<dbReference type="PIRSF" id="PIRSF001365">
    <property type="entry name" value="DHDPS"/>
    <property type="match status" value="1"/>
</dbReference>
<dbReference type="EMBL" id="JAUSVK010000001">
    <property type="protein sequence ID" value="MDQ0395892.1"/>
    <property type="molecule type" value="Genomic_DNA"/>
</dbReference>
<protein>
    <submittedName>
        <fullName evidence="3">4-hydroxy-tetrahydrodipicolinate synthase</fullName>
        <ecNumber evidence="3">4.3.3.7</ecNumber>
    </submittedName>
</protein>
<dbReference type="Gene3D" id="3.20.20.70">
    <property type="entry name" value="Aldolase class I"/>
    <property type="match status" value="1"/>
</dbReference>
<keyword evidence="1 2" id="KW-0456">Lyase</keyword>
<evidence type="ECO:0000313" key="3">
    <source>
        <dbReference type="EMBL" id="MDQ0395892.1"/>
    </source>
</evidence>
<dbReference type="SMART" id="SM01130">
    <property type="entry name" value="DHDPS"/>
    <property type="match status" value="1"/>
</dbReference>
<dbReference type="Pfam" id="PF00701">
    <property type="entry name" value="DHDPS"/>
    <property type="match status" value="1"/>
</dbReference>
<sequence>MPTQKLRDSVSLTINKDRMVMSRSGFHGVYPMIYAFFDEDGELLRAPIVASVEAMIRHHVNGLAVLGLASEVNKLSRNDRLKMLDWVIEANAGRLPLSVTVAENNIASQIEFCRLARERGASWLVLQPPPVSHIGEKQLLEFFSAVIDKVDLPIGIQNAPQYLGIGLSNSGLLELARRHANFLVAKTEGTAIAIERLVQETEGRFDVFNGRGGFELPDVLRAGAAGVIPGGESFDFFVKIYDAMKDGDEAQAERHYKDVLPLIVFLEESIDHLVIYGKRVAALRLGVDAGGIRIPSTLCTPFGLSAIRRFAEGMPRL</sequence>
<reference evidence="3 4" key="1">
    <citation type="submission" date="2023-07" db="EMBL/GenBank/DDBJ databases">
        <title>Genomic Encyclopedia of Type Strains, Phase IV (KMG-IV): sequencing the most valuable type-strain genomes for metagenomic binning, comparative biology and taxonomic classification.</title>
        <authorList>
            <person name="Goeker M."/>
        </authorList>
    </citation>
    <scope>NUCLEOTIDE SEQUENCE [LARGE SCALE GENOMIC DNA]</scope>
    <source>
        <strain evidence="3 4">DSM 5896</strain>
    </source>
</reference>
<organism evidence="3 4">
    <name type="scientific">Labrys monachus</name>
    <dbReference type="NCBI Taxonomy" id="217067"/>
    <lineage>
        <taxon>Bacteria</taxon>
        <taxon>Pseudomonadati</taxon>
        <taxon>Pseudomonadota</taxon>
        <taxon>Alphaproteobacteria</taxon>
        <taxon>Hyphomicrobiales</taxon>
        <taxon>Xanthobacteraceae</taxon>
        <taxon>Labrys</taxon>
    </lineage>
</organism>
<keyword evidence="4" id="KW-1185">Reference proteome</keyword>
<name>A0ABU0FMQ0_9HYPH</name>